<gene>
    <name evidence="1" type="ORF">C2E20_4108</name>
</gene>
<evidence type="ECO:0000313" key="2">
    <source>
        <dbReference type="Proteomes" id="UP000239649"/>
    </source>
</evidence>
<sequence length="320" mass="34244">MDLSGLDRALTRLYMAGCLHFWEQLPGLARDVVAEGGSLEELRGCVRHLVVFAGYGPCLAATLALHKAGLLPENTPAKAGGPPGDAFELVYTNVTDRVRAKMHDADPILGEWIRMHLYGDIYSSPGLDMRRKQLLTCAFLAEAAMPDQLFGHALAALRFGNSVAALEEVARLACDLGTRPADKRRAVLDGALRTLDMAYAKFQKDMAGQLPHCPEPHIPDPTSVRVPPLPPLFNTPAAQQPAGQQADAVVDVAPRAAGGLKAATPAKAGWGTSSICRPTNLAVDVIAARMEEQRARSGLFFGLGFQEEEELAGMDDAGEQ</sequence>
<comment type="caution">
    <text evidence="1">The sequence shown here is derived from an EMBL/GenBank/DDBJ whole genome shotgun (WGS) entry which is preliminary data.</text>
</comment>
<name>A0A2P6VFH5_9CHLO</name>
<dbReference type="PANTHER" id="PTHR33570">
    <property type="entry name" value="4-CARBOXYMUCONOLACTONE DECARBOXYLASE FAMILY PROTEIN"/>
    <property type="match status" value="1"/>
</dbReference>
<organism evidence="1 2">
    <name type="scientific">Micractinium conductrix</name>
    <dbReference type="NCBI Taxonomy" id="554055"/>
    <lineage>
        <taxon>Eukaryota</taxon>
        <taxon>Viridiplantae</taxon>
        <taxon>Chlorophyta</taxon>
        <taxon>core chlorophytes</taxon>
        <taxon>Trebouxiophyceae</taxon>
        <taxon>Chlorellales</taxon>
        <taxon>Chlorellaceae</taxon>
        <taxon>Chlorella clade</taxon>
        <taxon>Micractinium</taxon>
    </lineage>
</organism>
<proteinExistence type="predicted"/>
<dbReference type="InterPro" id="IPR029032">
    <property type="entry name" value="AhpD-like"/>
</dbReference>
<dbReference type="InterPro" id="IPR052512">
    <property type="entry name" value="4CMD/NDH-1_regulator"/>
</dbReference>
<dbReference type="AlphaFoldDB" id="A0A2P6VFH5"/>
<accession>A0A2P6VFH5</accession>
<dbReference type="OrthoDB" id="104509at2759"/>
<dbReference type="EMBL" id="LHPF02000009">
    <property type="protein sequence ID" value="PSC72828.1"/>
    <property type="molecule type" value="Genomic_DNA"/>
</dbReference>
<dbReference type="PANTHER" id="PTHR33570:SF2">
    <property type="entry name" value="CARBOXYMUCONOLACTONE DECARBOXYLASE-LIKE DOMAIN-CONTAINING PROTEIN"/>
    <property type="match status" value="1"/>
</dbReference>
<protein>
    <submittedName>
        <fullName evidence="1">4-carboxymuconolactone decarboxylase</fullName>
    </submittedName>
</protein>
<dbReference type="Proteomes" id="UP000239649">
    <property type="component" value="Unassembled WGS sequence"/>
</dbReference>
<keyword evidence="2" id="KW-1185">Reference proteome</keyword>
<evidence type="ECO:0000313" key="1">
    <source>
        <dbReference type="EMBL" id="PSC72828.1"/>
    </source>
</evidence>
<dbReference type="Gene3D" id="1.20.1290.10">
    <property type="entry name" value="AhpD-like"/>
    <property type="match status" value="1"/>
</dbReference>
<dbReference type="SUPFAM" id="SSF69118">
    <property type="entry name" value="AhpD-like"/>
    <property type="match status" value="1"/>
</dbReference>
<reference evidence="1 2" key="1">
    <citation type="journal article" date="2018" name="Plant J.">
        <title>Genome sequences of Chlorella sorokiniana UTEX 1602 and Micractinium conductrix SAG 241.80: implications to maltose excretion by a green alga.</title>
        <authorList>
            <person name="Arriola M.B."/>
            <person name="Velmurugan N."/>
            <person name="Zhang Y."/>
            <person name="Plunkett M.H."/>
            <person name="Hondzo H."/>
            <person name="Barney B.M."/>
        </authorList>
    </citation>
    <scope>NUCLEOTIDE SEQUENCE [LARGE SCALE GENOMIC DNA]</scope>
    <source>
        <strain evidence="1 2">SAG 241.80</strain>
    </source>
</reference>